<evidence type="ECO:0000313" key="2">
    <source>
        <dbReference type="Proteomes" id="UP001501153"/>
    </source>
</evidence>
<evidence type="ECO:0000313" key="1">
    <source>
        <dbReference type="EMBL" id="GAA4354347.1"/>
    </source>
</evidence>
<sequence>MISQVLCFIATSPYWVTIRNHRQTAGSWGRIQVQRFYYRSPAGLVPLSSGQRCYKSITGWQPDKERRGVYSFYVTSTALTEEERRRDAFPDNYLLTTTHGRNSKRFAC</sequence>
<proteinExistence type="predicted"/>
<protein>
    <submittedName>
        <fullName evidence="1">Uncharacterized protein</fullName>
    </submittedName>
</protein>
<reference evidence="2" key="1">
    <citation type="journal article" date="2019" name="Int. J. Syst. Evol. Microbiol.">
        <title>The Global Catalogue of Microorganisms (GCM) 10K type strain sequencing project: providing services to taxonomists for standard genome sequencing and annotation.</title>
        <authorList>
            <consortium name="The Broad Institute Genomics Platform"/>
            <consortium name="The Broad Institute Genome Sequencing Center for Infectious Disease"/>
            <person name="Wu L."/>
            <person name="Ma J."/>
        </authorList>
    </citation>
    <scope>NUCLEOTIDE SEQUENCE [LARGE SCALE GENOMIC DNA]</scope>
    <source>
        <strain evidence="2">JCM 17923</strain>
    </source>
</reference>
<gene>
    <name evidence="1" type="ORF">GCM10023185_16060</name>
</gene>
<dbReference type="EMBL" id="BAABGZ010000016">
    <property type="protein sequence ID" value="GAA4354347.1"/>
    <property type="molecule type" value="Genomic_DNA"/>
</dbReference>
<dbReference type="Proteomes" id="UP001501153">
    <property type="component" value="Unassembled WGS sequence"/>
</dbReference>
<comment type="caution">
    <text evidence="1">The sequence shown here is derived from an EMBL/GenBank/DDBJ whole genome shotgun (WGS) entry which is preliminary data.</text>
</comment>
<keyword evidence="2" id="KW-1185">Reference proteome</keyword>
<organism evidence="1 2">
    <name type="scientific">Hymenobacter saemangeumensis</name>
    <dbReference type="NCBI Taxonomy" id="1084522"/>
    <lineage>
        <taxon>Bacteria</taxon>
        <taxon>Pseudomonadati</taxon>
        <taxon>Bacteroidota</taxon>
        <taxon>Cytophagia</taxon>
        <taxon>Cytophagales</taxon>
        <taxon>Hymenobacteraceae</taxon>
        <taxon>Hymenobacter</taxon>
    </lineage>
</organism>
<accession>A0ABP8I9Q7</accession>
<name>A0ABP8I9Q7_9BACT</name>